<evidence type="ECO:0000256" key="2">
    <source>
        <dbReference type="ARBA" id="ARBA00022598"/>
    </source>
</evidence>
<dbReference type="AlphaFoldDB" id="A0A1M4XDZ0"/>
<dbReference type="Gene3D" id="2.30.38.10">
    <property type="entry name" value="Luciferase, Domain 3"/>
    <property type="match status" value="1"/>
</dbReference>
<evidence type="ECO:0000256" key="1">
    <source>
        <dbReference type="ARBA" id="ARBA00006432"/>
    </source>
</evidence>
<dbReference type="Pfam" id="PF13193">
    <property type="entry name" value="AMP-binding_C"/>
    <property type="match status" value="1"/>
</dbReference>
<dbReference type="InterPro" id="IPR045851">
    <property type="entry name" value="AMP-bd_C_sf"/>
</dbReference>
<accession>A0A1M4XDZ0</accession>
<dbReference type="InterPro" id="IPR050237">
    <property type="entry name" value="ATP-dep_AMP-bd_enzyme"/>
</dbReference>
<feature type="domain" description="AMP-dependent synthetase/ligase" evidence="3">
    <location>
        <begin position="32"/>
        <end position="401"/>
    </location>
</feature>
<proteinExistence type="inferred from homology"/>
<dbReference type="OrthoDB" id="9778383at2"/>
<dbReference type="InterPro" id="IPR025110">
    <property type="entry name" value="AMP-bd_C"/>
</dbReference>
<keyword evidence="2" id="KW-0436">Ligase</keyword>
<dbReference type="RefSeq" id="WP_073163765.1">
    <property type="nucleotide sequence ID" value="NZ_FQUW01000011.1"/>
</dbReference>
<dbReference type="GO" id="GO:0016877">
    <property type="term" value="F:ligase activity, forming carbon-sulfur bonds"/>
    <property type="evidence" value="ECO:0007669"/>
    <property type="project" value="UniProtKB-ARBA"/>
</dbReference>
<dbReference type="NCBIfam" id="NF004837">
    <property type="entry name" value="PRK06187.1"/>
    <property type="match status" value="1"/>
</dbReference>
<gene>
    <name evidence="5" type="ORF">SAMN02745218_01059</name>
</gene>
<dbReference type="PANTHER" id="PTHR43767">
    <property type="entry name" value="LONG-CHAIN-FATTY-ACID--COA LIGASE"/>
    <property type="match status" value="1"/>
</dbReference>
<dbReference type="EMBL" id="FQUW01000011">
    <property type="protein sequence ID" value="SHE91663.1"/>
    <property type="molecule type" value="Genomic_DNA"/>
</dbReference>
<reference evidence="6" key="1">
    <citation type="submission" date="2016-11" db="EMBL/GenBank/DDBJ databases">
        <authorList>
            <person name="Varghese N."/>
            <person name="Submissions S."/>
        </authorList>
    </citation>
    <scope>NUCLEOTIDE SEQUENCE [LARGE SCALE GENOMIC DNA]</scope>
    <source>
        <strain evidence="6">DSM 11792</strain>
    </source>
</reference>
<dbReference type="Pfam" id="PF00501">
    <property type="entry name" value="AMP-binding"/>
    <property type="match status" value="1"/>
</dbReference>
<dbReference type="InterPro" id="IPR020845">
    <property type="entry name" value="AMP-binding_CS"/>
</dbReference>
<dbReference type="GO" id="GO:0006508">
    <property type="term" value="P:proteolysis"/>
    <property type="evidence" value="ECO:0007669"/>
    <property type="project" value="InterPro"/>
</dbReference>
<dbReference type="PANTHER" id="PTHR43767:SF12">
    <property type="entry name" value="AMP-DEPENDENT SYNTHETASE AND LIGASE"/>
    <property type="match status" value="1"/>
</dbReference>
<name>A0A1M4XDZ0_9FIRM</name>
<dbReference type="InterPro" id="IPR000873">
    <property type="entry name" value="AMP-dep_synth/lig_dom"/>
</dbReference>
<evidence type="ECO:0000259" key="3">
    <source>
        <dbReference type="Pfam" id="PF00501"/>
    </source>
</evidence>
<evidence type="ECO:0000313" key="5">
    <source>
        <dbReference type="EMBL" id="SHE91663.1"/>
    </source>
</evidence>
<protein>
    <submittedName>
        <fullName evidence="5">Long-chain acyl-CoA synthetase</fullName>
    </submittedName>
</protein>
<feature type="domain" description="AMP-binding enzyme C-terminal" evidence="4">
    <location>
        <begin position="451"/>
        <end position="526"/>
    </location>
</feature>
<dbReference type="CDD" id="cd05936">
    <property type="entry name" value="FC-FACS_FadD_like"/>
    <property type="match status" value="1"/>
</dbReference>
<dbReference type="GO" id="GO:0004190">
    <property type="term" value="F:aspartic-type endopeptidase activity"/>
    <property type="evidence" value="ECO:0007669"/>
    <property type="project" value="InterPro"/>
</dbReference>
<dbReference type="PROSITE" id="PS00455">
    <property type="entry name" value="AMP_BINDING"/>
    <property type="match status" value="1"/>
</dbReference>
<keyword evidence="6" id="KW-1185">Reference proteome</keyword>
<organism evidence="5 6">
    <name type="scientific">Desulfofundulus australicus DSM 11792</name>
    <dbReference type="NCBI Taxonomy" id="1121425"/>
    <lineage>
        <taxon>Bacteria</taxon>
        <taxon>Bacillati</taxon>
        <taxon>Bacillota</taxon>
        <taxon>Clostridia</taxon>
        <taxon>Eubacteriales</taxon>
        <taxon>Peptococcaceae</taxon>
        <taxon>Desulfofundulus</taxon>
    </lineage>
</organism>
<dbReference type="FunFam" id="3.40.50.12780:FF:000003">
    <property type="entry name" value="Long-chain-fatty-acid--CoA ligase FadD"/>
    <property type="match status" value="1"/>
</dbReference>
<dbReference type="FunFam" id="3.30.300.30:FF:000008">
    <property type="entry name" value="2,3-dihydroxybenzoate-AMP ligase"/>
    <property type="match status" value="1"/>
</dbReference>
<dbReference type="SUPFAM" id="SSF56801">
    <property type="entry name" value="Acetyl-CoA synthetase-like"/>
    <property type="match status" value="1"/>
</dbReference>
<comment type="similarity">
    <text evidence="1">Belongs to the ATP-dependent AMP-binding enzyme family.</text>
</comment>
<dbReference type="Proteomes" id="UP000184196">
    <property type="component" value="Unassembled WGS sequence"/>
</dbReference>
<evidence type="ECO:0000259" key="4">
    <source>
        <dbReference type="Pfam" id="PF13193"/>
    </source>
</evidence>
<dbReference type="InterPro" id="IPR001969">
    <property type="entry name" value="Aspartic_peptidase_AS"/>
</dbReference>
<dbReference type="Gene3D" id="3.40.50.980">
    <property type="match status" value="2"/>
</dbReference>
<dbReference type="PROSITE" id="PS00141">
    <property type="entry name" value="ASP_PROTEASE"/>
    <property type="match status" value="1"/>
</dbReference>
<dbReference type="Gene3D" id="3.30.300.30">
    <property type="match status" value="1"/>
</dbReference>
<evidence type="ECO:0000313" key="6">
    <source>
        <dbReference type="Proteomes" id="UP000184196"/>
    </source>
</evidence>
<sequence length="542" mass="60348">MAQQVTLPWLSFYEEGVPPTLEYPDKTMPELLEQAAADWPDRTAIIFSGVEINYRTLAGMVHRFAAALADLGVKKGDRVALMSPNCPQYVIGYMAIQKIGAVVVQVNPMYTERELEHLLVDSGAEVIIAYDALYPRIKAIRGVTPLKHVILFSLGQSQYPAEPDVLQAEKMLAGAPPSPPEVKIDPLEDLAVLQYTGGTTGIPKGAMLTHRNVVANALQVVAWFTGCQYGQERVLSVLPFFHVYGMTVAMNFAVVIAATQIILPRFEINQVLECINTYRPTLFPGVPTMYVAFNNHPRIKDYDVRSIKYCISGSAPLPVEVAEKFEELTGGYLVEGYGLSETSPVTHCNPLRGKRKVGSIGLPLPDTLCKIVDVETGERELPPGEAGELCIKGPQVMKGYWNMPEETAGTLRDGWVYTGDIARMDEEGYFYIVDRKKDMIVAGGFNIYPREVEEVLFEHPKVQEAVVAGIPDPYRGETVKAFVVLKQGQTATEEELIQYCRSKLAAYKVPRQVEFRDSLPKTIVGKVLRRYLREEELARQKK</sequence>